<keyword evidence="5 6" id="KW-0961">Cell wall biogenesis/degradation</keyword>
<protein>
    <submittedName>
        <fullName evidence="10">L,D-transpeptidase family protein</fullName>
    </submittedName>
</protein>
<evidence type="ECO:0000256" key="5">
    <source>
        <dbReference type="ARBA" id="ARBA00023316"/>
    </source>
</evidence>
<dbReference type="OrthoDB" id="3176960at2"/>
<gene>
    <name evidence="10" type="ORF">FVP60_04320</name>
</gene>
<dbReference type="SUPFAM" id="SSF141523">
    <property type="entry name" value="L,D-transpeptidase catalytic domain-like"/>
    <property type="match status" value="1"/>
</dbReference>
<proteinExistence type="predicted"/>
<dbReference type="UniPathway" id="UPA00219"/>
<dbReference type="GO" id="GO:0018104">
    <property type="term" value="P:peptidoglycan-protein cross-linking"/>
    <property type="evidence" value="ECO:0007669"/>
    <property type="project" value="TreeGrafter"/>
</dbReference>
<evidence type="ECO:0000256" key="1">
    <source>
        <dbReference type="ARBA" id="ARBA00004752"/>
    </source>
</evidence>
<dbReference type="InterPro" id="IPR038063">
    <property type="entry name" value="Transpep_catalytic_dom"/>
</dbReference>
<dbReference type="PROSITE" id="PS52029">
    <property type="entry name" value="LD_TPASE"/>
    <property type="match status" value="1"/>
</dbReference>
<evidence type="ECO:0000313" key="10">
    <source>
        <dbReference type="EMBL" id="TXK06190.1"/>
    </source>
</evidence>
<evidence type="ECO:0000256" key="6">
    <source>
        <dbReference type="PROSITE-ProRule" id="PRU01373"/>
    </source>
</evidence>
<name>A0A5C8HPX7_9MICO</name>
<dbReference type="AlphaFoldDB" id="A0A5C8HPX7"/>
<evidence type="ECO:0000256" key="8">
    <source>
        <dbReference type="SAM" id="Phobius"/>
    </source>
</evidence>
<feature type="active site" description="Proton donor/acceptor" evidence="6">
    <location>
        <position position="538"/>
    </location>
</feature>
<dbReference type="InterPro" id="IPR005490">
    <property type="entry name" value="LD_TPept_cat_dom"/>
</dbReference>
<keyword evidence="8" id="KW-0812">Transmembrane</keyword>
<feature type="region of interest" description="Disordered" evidence="7">
    <location>
        <begin position="1"/>
        <end position="38"/>
    </location>
</feature>
<dbReference type="GO" id="GO:0016740">
    <property type="term" value="F:transferase activity"/>
    <property type="evidence" value="ECO:0007669"/>
    <property type="project" value="UniProtKB-KW"/>
</dbReference>
<evidence type="ECO:0000313" key="11">
    <source>
        <dbReference type="Proteomes" id="UP000321196"/>
    </source>
</evidence>
<feature type="transmembrane region" description="Helical" evidence="8">
    <location>
        <begin position="140"/>
        <end position="161"/>
    </location>
</feature>
<dbReference type="RefSeq" id="WP_147824999.1">
    <property type="nucleotide sequence ID" value="NZ_BAAARG010000001.1"/>
</dbReference>
<dbReference type="InterPro" id="IPR050979">
    <property type="entry name" value="LD-transpeptidase"/>
</dbReference>
<dbReference type="Proteomes" id="UP000321196">
    <property type="component" value="Unassembled WGS sequence"/>
</dbReference>
<reference evidence="10 11" key="1">
    <citation type="submission" date="2019-08" db="EMBL/GenBank/DDBJ databases">
        <authorList>
            <person name="Dong K."/>
        </authorList>
    </citation>
    <scope>NUCLEOTIDE SEQUENCE [LARGE SCALE GENOMIC DNA]</scope>
    <source>
        <strain evidence="10 11">M4-8</strain>
    </source>
</reference>
<dbReference type="GO" id="GO:0008360">
    <property type="term" value="P:regulation of cell shape"/>
    <property type="evidence" value="ECO:0007669"/>
    <property type="project" value="UniProtKB-UniRule"/>
</dbReference>
<evidence type="ECO:0000256" key="3">
    <source>
        <dbReference type="ARBA" id="ARBA00022960"/>
    </source>
</evidence>
<evidence type="ECO:0000256" key="2">
    <source>
        <dbReference type="ARBA" id="ARBA00022679"/>
    </source>
</evidence>
<comment type="caution">
    <text evidence="10">The sequence shown here is derived from an EMBL/GenBank/DDBJ whole genome shotgun (WGS) entry which is preliminary data.</text>
</comment>
<dbReference type="PANTHER" id="PTHR30582:SF2">
    <property type="entry name" value="L,D-TRANSPEPTIDASE YCIB-RELATED"/>
    <property type="match status" value="1"/>
</dbReference>
<dbReference type="Gene3D" id="2.40.440.10">
    <property type="entry name" value="L,D-transpeptidase catalytic domain-like"/>
    <property type="match status" value="1"/>
</dbReference>
<feature type="compositionally biased region" description="Low complexity" evidence="7">
    <location>
        <begin position="22"/>
        <end position="33"/>
    </location>
</feature>
<keyword evidence="2" id="KW-0808">Transferase</keyword>
<dbReference type="Pfam" id="PF03734">
    <property type="entry name" value="YkuD"/>
    <property type="match status" value="1"/>
</dbReference>
<comment type="pathway">
    <text evidence="1 6">Cell wall biogenesis; peptidoglycan biosynthesis.</text>
</comment>
<dbReference type="EMBL" id="VRSW01000001">
    <property type="protein sequence ID" value="TXK06190.1"/>
    <property type="molecule type" value="Genomic_DNA"/>
</dbReference>
<sequence length="579" mass="60745">MANAHDENDSAPENLTDDAADGDAVVAESATDASADDAAVEVVDDAEVVDVVEADVVEDYDVVDDDLVVDDATATVVAEVADAEPTAVIGTAAAASEVAAAEATVAAEAPAQTVGSDGQVYAWAPANDQPKKKRKRRWPWIAIPAAGVVTGLVVASMTLIAPGVSAAGVPVGGLTQSAAANAITARVADATVTLETANGPVTLTGADLGATIDAESVAKQAFDAAPAWKVGSWGSEASPTPIEIDADKALAALREALPDSYVDPVDAELVLNKTTGAYTVTPAVDGKGVPLDTVRAALEEAVASDSATATIEVTTAPMPAALTTEEAQAAADEVNALTSDIGFYVADERTVPVDAATAATWITPSVNDEGDLTITANEAEISKFTATLPEKVDRPAVDGVKLVDRQGNQLPDSIYTKEGVQGRTIGDVSKIAGEFATQLEAGNGHYALTVTTVEPKQTTLERWIEVDVSEQTVYVWENDEIVRVMLTSSGLGEHESTRGTFRINSHVVMQDMGCVPGYDYCTKDVKWVMYYHGDEAFHGTWWHSNFGNKMSHGCMNLSEANAKWLWDWTPIDTEVWVHD</sequence>
<dbReference type="GO" id="GO:0071555">
    <property type="term" value="P:cell wall organization"/>
    <property type="evidence" value="ECO:0007669"/>
    <property type="project" value="UniProtKB-UniRule"/>
</dbReference>
<feature type="domain" description="L,D-TPase catalytic" evidence="9">
    <location>
        <begin position="462"/>
        <end position="578"/>
    </location>
</feature>
<keyword evidence="3 6" id="KW-0133">Cell shape</keyword>
<keyword evidence="8" id="KW-1133">Transmembrane helix</keyword>
<evidence type="ECO:0000256" key="4">
    <source>
        <dbReference type="ARBA" id="ARBA00022984"/>
    </source>
</evidence>
<accession>A0A5C8HPX7</accession>
<keyword evidence="11" id="KW-1185">Reference proteome</keyword>
<organism evidence="10 11">
    <name type="scientific">Microbacterium mitrae</name>
    <dbReference type="NCBI Taxonomy" id="664640"/>
    <lineage>
        <taxon>Bacteria</taxon>
        <taxon>Bacillati</taxon>
        <taxon>Actinomycetota</taxon>
        <taxon>Actinomycetes</taxon>
        <taxon>Micrococcales</taxon>
        <taxon>Microbacteriaceae</taxon>
        <taxon>Microbacterium</taxon>
    </lineage>
</organism>
<keyword evidence="8" id="KW-0472">Membrane</keyword>
<dbReference type="GO" id="GO:0071972">
    <property type="term" value="F:peptidoglycan L,D-transpeptidase activity"/>
    <property type="evidence" value="ECO:0007669"/>
    <property type="project" value="TreeGrafter"/>
</dbReference>
<keyword evidence="4 6" id="KW-0573">Peptidoglycan synthesis</keyword>
<evidence type="ECO:0000256" key="7">
    <source>
        <dbReference type="SAM" id="MobiDB-lite"/>
    </source>
</evidence>
<evidence type="ECO:0000259" key="9">
    <source>
        <dbReference type="PROSITE" id="PS52029"/>
    </source>
</evidence>
<dbReference type="CDD" id="cd16913">
    <property type="entry name" value="YkuD_like"/>
    <property type="match status" value="1"/>
</dbReference>
<dbReference type="GO" id="GO:0005576">
    <property type="term" value="C:extracellular region"/>
    <property type="evidence" value="ECO:0007669"/>
    <property type="project" value="TreeGrafter"/>
</dbReference>
<dbReference type="PANTHER" id="PTHR30582">
    <property type="entry name" value="L,D-TRANSPEPTIDASE"/>
    <property type="match status" value="1"/>
</dbReference>
<feature type="active site" description="Nucleophile" evidence="6">
    <location>
        <position position="554"/>
    </location>
</feature>